<dbReference type="NCBIfam" id="TIGR01082">
    <property type="entry name" value="murC"/>
    <property type="match status" value="1"/>
</dbReference>
<dbReference type="AlphaFoldDB" id="D9QVM8"/>
<evidence type="ECO:0000256" key="10">
    <source>
        <dbReference type="ARBA" id="ARBA00022984"/>
    </source>
</evidence>
<dbReference type="GO" id="GO:0009252">
    <property type="term" value="P:peptidoglycan biosynthetic process"/>
    <property type="evidence" value="ECO:0007669"/>
    <property type="project" value="UniProtKB-UniRule"/>
</dbReference>
<evidence type="ECO:0000259" key="15">
    <source>
        <dbReference type="Pfam" id="PF01225"/>
    </source>
</evidence>
<dbReference type="PANTHER" id="PTHR43445:SF3">
    <property type="entry name" value="UDP-N-ACETYLMURAMATE--L-ALANINE LIGASE"/>
    <property type="match status" value="1"/>
</dbReference>
<dbReference type="HAMAP" id="MF_00046">
    <property type="entry name" value="MurC"/>
    <property type="match status" value="1"/>
</dbReference>
<evidence type="ECO:0000259" key="17">
    <source>
        <dbReference type="Pfam" id="PF08245"/>
    </source>
</evidence>
<dbReference type="InterPro" id="IPR005758">
    <property type="entry name" value="UDP-N-AcMur_Ala_ligase_MurC"/>
</dbReference>
<gene>
    <name evidence="14" type="primary">murC</name>
    <name evidence="18" type="ordered locus">Acear_0747</name>
</gene>
<dbReference type="Proteomes" id="UP000001661">
    <property type="component" value="Chromosome"/>
</dbReference>
<evidence type="ECO:0000256" key="2">
    <source>
        <dbReference type="ARBA" id="ARBA00004752"/>
    </source>
</evidence>
<evidence type="ECO:0000313" key="18">
    <source>
        <dbReference type="EMBL" id="ADL12287.1"/>
    </source>
</evidence>
<dbReference type="eggNOG" id="COG0773">
    <property type="taxonomic scope" value="Bacteria"/>
</dbReference>
<accession>D9QVM8</accession>
<keyword evidence="19" id="KW-1185">Reference proteome</keyword>
<dbReference type="EC" id="6.3.2.8" evidence="3 14"/>
<dbReference type="InterPro" id="IPR050061">
    <property type="entry name" value="MurCDEF_pg_biosynth"/>
</dbReference>
<dbReference type="Gene3D" id="3.90.190.20">
    <property type="entry name" value="Mur ligase, C-terminal domain"/>
    <property type="match status" value="1"/>
</dbReference>
<evidence type="ECO:0000256" key="13">
    <source>
        <dbReference type="ARBA" id="ARBA00047833"/>
    </source>
</evidence>
<comment type="subcellular location">
    <subcellularLocation>
        <location evidence="1 14">Cytoplasm</location>
    </subcellularLocation>
</comment>
<evidence type="ECO:0000313" key="19">
    <source>
        <dbReference type="Proteomes" id="UP000001661"/>
    </source>
</evidence>
<dbReference type="STRING" id="574087.Acear_0747"/>
<reference evidence="18 19" key="1">
    <citation type="journal article" date="2010" name="Stand. Genomic Sci.">
        <title>Complete genome sequence of Acetohalobium arabaticum type strain (Z-7288).</title>
        <authorList>
            <person name="Sikorski J."/>
            <person name="Lapidus A."/>
            <person name="Chertkov O."/>
            <person name="Lucas S."/>
            <person name="Copeland A."/>
            <person name="Glavina Del Rio T."/>
            <person name="Nolan M."/>
            <person name="Tice H."/>
            <person name="Cheng J.F."/>
            <person name="Han C."/>
            <person name="Brambilla E."/>
            <person name="Pitluck S."/>
            <person name="Liolios K."/>
            <person name="Ivanova N."/>
            <person name="Mavromatis K."/>
            <person name="Mikhailova N."/>
            <person name="Pati A."/>
            <person name="Bruce D."/>
            <person name="Detter C."/>
            <person name="Tapia R."/>
            <person name="Goodwin L."/>
            <person name="Chen A."/>
            <person name="Palaniappan K."/>
            <person name="Land M."/>
            <person name="Hauser L."/>
            <person name="Chang Y.J."/>
            <person name="Jeffries C.D."/>
            <person name="Rohde M."/>
            <person name="Goker M."/>
            <person name="Spring S."/>
            <person name="Woyke T."/>
            <person name="Bristow J."/>
            <person name="Eisen J.A."/>
            <person name="Markowitz V."/>
            <person name="Hugenholtz P."/>
            <person name="Kyrpides N.C."/>
            <person name="Klenk H.P."/>
        </authorList>
    </citation>
    <scope>NUCLEOTIDE SEQUENCE [LARGE SCALE GENOMIC DNA]</scope>
    <source>
        <strain evidence="19">ATCC 49924 / DSM 5501 / Z-7288</strain>
    </source>
</reference>
<evidence type="ECO:0000256" key="4">
    <source>
        <dbReference type="ARBA" id="ARBA00022490"/>
    </source>
</evidence>
<dbReference type="GO" id="GO:0005737">
    <property type="term" value="C:cytoplasm"/>
    <property type="evidence" value="ECO:0007669"/>
    <property type="project" value="UniProtKB-SubCell"/>
</dbReference>
<dbReference type="PANTHER" id="PTHR43445">
    <property type="entry name" value="UDP-N-ACETYLMURAMATE--L-ALANINE LIGASE-RELATED"/>
    <property type="match status" value="1"/>
</dbReference>
<evidence type="ECO:0000256" key="6">
    <source>
        <dbReference type="ARBA" id="ARBA00022618"/>
    </source>
</evidence>
<keyword evidence="8 14" id="KW-0067">ATP-binding</keyword>
<dbReference type="GO" id="GO:0008360">
    <property type="term" value="P:regulation of cell shape"/>
    <property type="evidence" value="ECO:0007669"/>
    <property type="project" value="UniProtKB-KW"/>
</dbReference>
<dbReference type="EMBL" id="CP002105">
    <property type="protein sequence ID" value="ADL12287.1"/>
    <property type="molecule type" value="Genomic_DNA"/>
</dbReference>
<dbReference type="GO" id="GO:0071555">
    <property type="term" value="P:cell wall organization"/>
    <property type="evidence" value="ECO:0007669"/>
    <property type="project" value="UniProtKB-KW"/>
</dbReference>
<dbReference type="InterPro" id="IPR036565">
    <property type="entry name" value="Mur-like_cat_sf"/>
</dbReference>
<evidence type="ECO:0000256" key="9">
    <source>
        <dbReference type="ARBA" id="ARBA00022960"/>
    </source>
</evidence>
<keyword evidence="4 14" id="KW-0963">Cytoplasm</keyword>
<dbReference type="InterPro" id="IPR000713">
    <property type="entry name" value="Mur_ligase_N"/>
</dbReference>
<evidence type="ECO:0000256" key="3">
    <source>
        <dbReference type="ARBA" id="ARBA00012211"/>
    </source>
</evidence>
<evidence type="ECO:0000256" key="12">
    <source>
        <dbReference type="ARBA" id="ARBA00023316"/>
    </source>
</evidence>
<dbReference type="GO" id="GO:0051301">
    <property type="term" value="P:cell division"/>
    <property type="evidence" value="ECO:0007669"/>
    <property type="project" value="UniProtKB-KW"/>
</dbReference>
<dbReference type="KEGG" id="aar:Acear_0747"/>
<evidence type="ECO:0000256" key="7">
    <source>
        <dbReference type="ARBA" id="ARBA00022741"/>
    </source>
</evidence>
<name>D9QVM8_ACEAZ</name>
<evidence type="ECO:0000256" key="11">
    <source>
        <dbReference type="ARBA" id="ARBA00023306"/>
    </source>
</evidence>
<comment type="function">
    <text evidence="14">Cell wall formation.</text>
</comment>
<dbReference type="SUPFAM" id="SSF53623">
    <property type="entry name" value="MurD-like peptide ligases, catalytic domain"/>
    <property type="match status" value="1"/>
</dbReference>
<comment type="pathway">
    <text evidence="2 14">Cell wall biogenesis; peptidoglycan biosynthesis.</text>
</comment>
<feature type="domain" description="Mur ligase central" evidence="17">
    <location>
        <begin position="109"/>
        <end position="288"/>
    </location>
</feature>
<dbReference type="GO" id="GO:0008763">
    <property type="term" value="F:UDP-N-acetylmuramate-L-alanine ligase activity"/>
    <property type="evidence" value="ECO:0007669"/>
    <property type="project" value="UniProtKB-UniRule"/>
</dbReference>
<evidence type="ECO:0000256" key="1">
    <source>
        <dbReference type="ARBA" id="ARBA00004496"/>
    </source>
</evidence>
<dbReference type="GO" id="GO:0005524">
    <property type="term" value="F:ATP binding"/>
    <property type="evidence" value="ECO:0007669"/>
    <property type="project" value="UniProtKB-UniRule"/>
</dbReference>
<dbReference type="OrthoDB" id="9804126at2"/>
<keyword evidence="9 14" id="KW-0133">Cell shape</keyword>
<dbReference type="Gene3D" id="3.40.1190.10">
    <property type="entry name" value="Mur-like, catalytic domain"/>
    <property type="match status" value="1"/>
</dbReference>
<dbReference type="Pfam" id="PF08245">
    <property type="entry name" value="Mur_ligase_M"/>
    <property type="match status" value="1"/>
</dbReference>
<dbReference type="Pfam" id="PF01225">
    <property type="entry name" value="Mur_ligase"/>
    <property type="match status" value="1"/>
</dbReference>
<organism evidence="18 19">
    <name type="scientific">Acetohalobium arabaticum (strain ATCC 49924 / DSM 5501 / Z-7288)</name>
    <dbReference type="NCBI Taxonomy" id="574087"/>
    <lineage>
        <taxon>Bacteria</taxon>
        <taxon>Bacillati</taxon>
        <taxon>Bacillota</taxon>
        <taxon>Clostridia</taxon>
        <taxon>Halanaerobiales</taxon>
        <taxon>Halobacteroidaceae</taxon>
        <taxon>Acetohalobium</taxon>
    </lineage>
</organism>
<feature type="binding site" evidence="14">
    <location>
        <begin position="111"/>
        <end position="117"/>
    </location>
    <ligand>
        <name>ATP</name>
        <dbReference type="ChEBI" id="CHEBI:30616"/>
    </ligand>
</feature>
<dbReference type="HOGENOM" id="CLU_028104_2_2_9"/>
<keyword evidence="6 14" id="KW-0132">Cell division</keyword>
<dbReference type="InterPro" id="IPR013221">
    <property type="entry name" value="Mur_ligase_cen"/>
</dbReference>
<dbReference type="Gene3D" id="3.40.50.720">
    <property type="entry name" value="NAD(P)-binding Rossmann-like Domain"/>
    <property type="match status" value="1"/>
</dbReference>
<protein>
    <recommendedName>
        <fullName evidence="3 14">UDP-N-acetylmuramate--L-alanine ligase</fullName>
        <ecNumber evidence="3 14">6.3.2.8</ecNumber>
    </recommendedName>
    <alternativeName>
        <fullName evidence="14">UDP-N-acetylmuramoyl-L-alanine synthetase</fullName>
    </alternativeName>
</protein>
<comment type="similarity">
    <text evidence="14">Belongs to the MurCDEF family.</text>
</comment>
<evidence type="ECO:0000256" key="5">
    <source>
        <dbReference type="ARBA" id="ARBA00022598"/>
    </source>
</evidence>
<dbReference type="InterPro" id="IPR004101">
    <property type="entry name" value="Mur_ligase_C"/>
</dbReference>
<keyword evidence="5 14" id="KW-0436">Ligase</keyword>
<keyword evidence="11 14" id="KW-0131">Cell cycle</keyword>
<dbReference type="Pfam" id="PF02875">
    <property type="entry name" value="Mur_ligase_C"/>
    <property type="match status" value="1"/>
</dbReference>
<sequence>MEDEARIHLIGIGGIGMSGIANLLLDLGYEVSGSDIKESDIVTDLQQKGAKVSIGHQASNIEGADEVVLSSAIPEDNPELVKAKKEGLPILKRAEMVGKLMSKQQGISISGTHGKTTTTAMAATVLEKNSLDSTILVGGKLDLISGSNAKLGTGDYFITEADESDGSLLFMDPKIGVVTNIEADHLDYYESCSEIIDTFSKFLNSLPSDGVGIVSLDDNEIRDMVDRVDTDLITYGLNNKAEIMAKDIELQEFGSKSVIYRYQDRLGELKLNVPGKHNLSNALAVIGIGLHIGLEFSKIAEALKDFTGVKRRFEKLGKYRGAVLVDDYAHHPTELEATLAAANNMDFERIIAVFQPHRYTRTKFLLEEFSLAFGDADEVIITDIYASGEEPIPGVKAEKIAELINQRVFQKAKFIAELDKVYDYLKDRIGAGDLVLTLGAGDVWKVGDRLASNRVETIVNSPEELTMEV</sequence>
<feature type="domain" description="Mur ligase C-terminal" evidence="16">
    <location>
        <begin position="311"/>
        <end position="441"/>
    </location>
</feature>
<keyword evidence="12 14" id="KW-0961">Cell wall biogenesis/degradation</keyword>
<dbReference type="SUPFAM" id="SSF51984">
    <property type="entry name" value="MurCD N-terminal domain"/>
    <property type="match status" value="1"/>
</dbReference>
<dbReference type="InterPro" id="IPR036615">
    <property type="entry name" value="Mur_ligase_C_dom_sf"/>
</dbReference>
<evidence type="ECO:0000256" key="14">
    <source>
        <dbReference type="HAMAP-Rule" id="MF_00046"/>
    </source>
</evidence>
<feature type="domain" description="Mur ligase N-terminal catalytic" evidence="15">
    <location>
        <begin position="6"/>
        <end position="103"/>
    </location>
</feature>
<dbReference type="UniPathway" id="UPA00219"/>
<keyword evidence="10 14" id="KW-0573">Peptidoglycan synthesis</keyword>
<evidence type="ECO:0000259" key="16">
    <source>
        <dbReference type="Pfam" id="PF02875"/>
    </source>
</evidence>
<dbReference type="SUPFAM" id="SSF53244">
    <property type="entry name" value="MurD-like peptide ligases, peptide-binding domain"/>
    <property type="match status" value="1"/>
</dbReference>
<dbReference type="RefSeq" id="WP_013277733.1">
    <property type="nucleotide sequence ID" value="NC_014378.1"/>
</dbReference>
<comment type="catalytic activity">
    <reaction evidence="13 14">
        <text>UDP-N-acetyl-alpha-D-muramate + L-alanine + ATP = UDP-N-acetyl-alpha-D-muramoyl-L-alanine + ADP + phosphate + H(+)</text>
        <dbReference type="Rhea" id="RHEA:23372"/>
        <dbReference type="ChEBI" id="CHEBI:15378"/>
        <dbReference type="ChEBI" id="CHEBI:30616"/>
        <dbReference type="ChEBI" id="CHEBI:43474"/>
        <dbReference type="ChEBI" id="CHEBI:57972"/>
        <dbReference type="ChEBI" id="CHEBI:70757"/>
        <dbReference type="ChEBI" id="CHEBI:83898"/>
        <dbReference type="ChEBI" id="CHEBI:456216"/>
        <dbReference type="EC" id="6.3.2.8"/>
    </reaction>
</comment>
<keyword evidence="7 14" id="KW-0547">Nucleotide-binding</keyword>
<proteinExistence type="inferred from homology"/>
<evidence type="ECO:0000256" key="8">
    <source>
        <dbReference type="ARBA" id="ARBA00022840"/>
    </source>
</evidence>